<keyword evidence="4" id="KW-1003">Cell membrane</keyword>
<dbReference type="GO" id="GO:0005524">
    <property type="term" value="F:ATP binding"/>
    <property type="evidence" value="ECO:0007669"/>
    <property type="project" value="UniProtKB-KW"/>
</dbReference>
<dbReference type="CDD" id="cd00082">
    <property type="entry name" value="HisKA"/>
    <property type="match status" value="1"/>
</dbReference>
<dbReference type="Proteomes" id="UP000253769">
    <property type="component" value="Unassembled WGS sequence"/>
</dbReference>
<feature type="coiled-coil region" evidence="16">
    <location>
        <begin position="482"/>
        <end position="509"/>
    </location>
</feature>
<evidence type="ECO:0000256" key="4">
    <source>
        <dbReference type="ARBA" id="ARBA00022475"/>
    </source>
</evidence>
<comment type="subcellular location">
    <subcellularLocation>
        <location evidence="2">Cell inner membrane</location>
        <topology evidence="2">Multi-pass membrane protein</topology>
    </subcellularLocation>
</comment>
<dbReference type="AlphaFoldDB" id="A0A369WEU4"/>
<evidence type="ECO:0000256" key="6">
    <source>
        <dbReference type="ARBA" id="ARBA00022553"/>
    </source>
</evidence>
<sequence length="739" mass="83406">MAVIVLLATFALILWQVASLTRQVELDNLRRSLDQNLSRYTLSLQNELEKYQNLPALLATDRSFKNVLYNSDNRVLVGSLNRYLSEVRTITGASDIYLMAPSGQTLASSNWNTPASFVGKNFHYRPYFQQAMAGDEGRYFALGTTSRKRGYYFSHPIRSADAVVGVVVVKIDLNDIEEQWNDELTDLLVTDIDDVIFISTRESWKFKTLQPLSGSDLRRIVDSLRYVDQQLVSLPITEREPLAEGVELITLLEDNPDAGDRSIDRLSGSRYMLMRLAMPEAELNVVALAQLSQVSSRVWNAVVLTGVILTVLVLLGLFLLLRQRIQYERQRFKEQANRTLELNEARVRAVIDNTQAGLITLDAQGRIESFNPTAEALFGYSAGKIERRYFSHLIAQPDRAVCWRMITDPQELPEQAQVPVLEVQARRQDDALFPIELTIVPVRDHGERKFIVTIHDLTERKEYEVSLRDARDLLEQRVLERTQALQGANDRLRNEIEQHQHTQEELIQTAKLAVLGELSAGINHELNQPMTAIRAYADNARQFLELQRTERVAENLQEISGLTERMSKIIAPLKVFSRKSSGQAEPVSLLSVRKGAMSILYGRLHSEQVEVNWPESLEDLLVMGDMVKLEQVVVNLLSNAVQAMQGQEHKQIDISLELTDTHLCLEFRDQGPGIAPAELSKVFEPFFTTKAAGEGLGLGLSISHRIVENLGGRLSASNHPEGGACFRLCLLRVDRARID</sequence>
<evidence type="ECO:0000256" key="3">
    <source>
        <dbReference type="ARBA" id="ARBA00012438"/>
    </source>
</evidence>
<comment type="caution">
    <text evidence="21">The sequence shown here is derived from an EMBL/GenBank/DDBJ whole genome shotgun (WGS) entry which is preliminary data.</text>
</comment>
<dbReference type="PROSITE" id="PS50113">
    <property type="entry name" value="PAC"/>
    <property type="match status" value="1"/>
</dbReference>
<keyword evidence="16" id="KW-0175">Coiled coil</keyword>
<dbReference type="InterPro" id="IPR000014">
    <property type="entry name" value="PAS"/>
</dbReference>
<dbReference type="PROSITE" id="PS50109">
    <property type="entry name" value="HIS_KIN"/>
    <property type="match status" value="1"/>
</dbReference>
<protein>
    <recommendedName>
        <fullName evidence="15">C4-dicarboxylate transport sensor protein DctB</fullName>
        <ecNumber evidence="3">2.7.13.3</ecNumber>
    </recommendedName>
</protein>
<evidence type="ECO:0000256" key="5">
    <source>
        <dbReference type="ARBA" id="ARBA00022519"/>
    </source>
</evidence>
<dbReference type="PRINTS" id="PR00344">
    <property type="entry name" value="BCTRLSENSOR"/>
</dbReference>
<evidence type="ECO:0000256" key="13">
    <source>
        <dbReference type="ARBA" id="ARBA00023012"/>
    </source>
</evidence>
<evidence type="ECO:0000259" key="18">
    <source>
        <dbReference type="PROSITE" id="PS50109"/>
    </source>
</evidence>
<dbReference type="SMART" id="SM00388">
    <property type="entry name" value="HisKA"/>
    <property type="match status" value="1"/>
</dbReference>
<keyword evidence="5" id="KW-0997">Cell inner membrane</keyword>
<dbReference type="SMART" id="SM00091">
    <property type="entry name" value="PAS"/>
    <property type="match status" value="1"/>
</dbReference>
<dbReference type="FunFam" id="3.30.450.20:FF:000127">
    <property type="entry name" value="C4-dicarboxylate transport sensor protein"/>
    <property type="match status" value="1"/>
</dbReference>
<proteinExistence type="predicted"/>
<evidence type="ECO:0000256" key="17">
    <source>
        <dbReference type="SAM" id="Phobius"/>
    </source>
</evidence>
<dbReference type="EC" id="2.7.13.3" evidence="3"/>
<keyword evidence="10" id="KW-0418">Kinase</keyword>
<dbReference type="GO" id="GO:0005886">
    <property type="term" value="C:plasma membrane"/>
    <property type="evidence" value="ECO:0007669"/>
    <property type="project" value="UniProtKB-SubCell"/>
</dbReference>
<feature type="domain" description="Histidine kinase" evidence="18">
    <location>
        <begin position="521"/>
        <end position="734"/>
    </location>
</feature>
<dbReference type="InterPro" id="IPR003594">
    <property type="entry name" value="HATPase_dom"/>
</dbReference>
<dbReference type="InterPro" id="IPR005467">
    <property type="entry name" value="His_kinase_dom"/>
</dbReference>
<comment type="catalytic activity">
    <reaction evidence="1">
        <text>ATP + protein L-histidine = ADP + protein N-phospho-L-histidine.</text>
        <dbReference type="EC" id="2.7.13.3"/>
    </reaction>
</comment>
<dbReference type="InterPro" id="IPR033479">
    <property type="entry name" value="dCache_1"/>
</dbReference>
<evidence type="ECO:0000313" key="21">
    <source>
        <dbReference type="EMBL" id="RDE19194.1"/>
    </source>
</evidence>
<keyword evidence="13" id="KW-0902">Two-component regulatory system</keyword>
<feature type="domain" description="PAS" evidence="19">
    <location>
        <begin position="343"/>
        <end position="398"/>
    </location>
</feature>
<gene>
    <name evidence="21" type="ORF">DV711_16160</name>
</gene>
<evidence type="ECO:0000259" key="19">
    <source>
        <dbReference type="PROSITE" id="PS50112"/>
    </source>
</evidence>
<evidence type="ECO:0000256" key="16">
    <source>
        <dbReference type="SAM" id="Coils"/>
    </source>
</evidence>
<dbReference type="SUPFAM" id="SSF55874">
    <property type="entry name" value="ATPase domain of HSP90 chaperone/DNA topoisomerase II/histidine kinase"/>
    <property type="match status" value="1"/>
</dbReference>
<dbReference type="InterPro" id="IPR004358">
    <property type="entry name" value="Sig_transdc_His_kin-like_C"/>
</dbReference>
<dbReference type="Gene3D" id="3.30.565.10">
    <property type="entry name" value="Histidine kinase-like ATPase, C-terminal domain"/>
    <property type="match status" value="1"/>
</dbReference>
<keyword evidence="7" id="KW-0808">Transferase</keyword>
<dbReference type="Pfam" id="PF02518">
    <property type="entry name" value="HATPase_c"/>
    <property type="match status" value="1"/>
</dbReference>
<evidence type="ECO:0000256" key="1">
    <source>
        <dbReference type="ARBA" id="ARBA00000085"/>
    </source>
</evidence>
<feature type="domain" description="PAC" evidence="20">
    <location>
        <begin position="419"/>
        <end position="469"/>
    </location>
</feature>
<dbReference type="PANTHER" id="PTHR43065">
    <property type="entry name" value="SENSOR HISTIDINE KINASE"/>
    <property type="match status" value="1"/>
</dbReference>
<keyword evidence="9" id="KW-0547">Nucleotide-binding</keyword>
<dbReference type="Gene3D" id="3.30.450.20">
    <property type="entry name" value="PAS domain"/>
    <property type="match status" value="3"/>
</dbReference>
<dbReference type="SUPFAM" id="SSF55785">
    <property type="entry name" value="PYP-like sensor domain (PAS domain)"/>
    <property type="match status" value="1"/>
</dbReference>
<dbReference type="GO" id="GO:0000155">
    <property type="term" value="F:phosphorelay sensor kinase activity"/>
    <property type="evidence" value="ECO:0007669"/>
    <property type="project" value="InterPro"/>
</dbReference>
<keyword evidence="11" id="KW-0067">ATP-binding</keyword>
<evidence type="ECO:0000259" key="20">
    <source>
        <dbReference type="PROSITE" id="PS50113"/>
    </source>
</evidence>
<dbReference type="FunFam" id="1.10.287.130:FF:000049">
    <property type="entry name" value="C4-dicarboxylate transport sensor protein DctB"/>
    <property type="match status" value="1"/>
</dbReference>
<keyword evidence="6" id="KW-0597">Phosphoprotein</keyword>
<dbReference type="Gene3D" id="1.10.287.130">
    <property type="match status" value="1"/>
</dbReference>
<keyword evidence="14 17" id="KW-0472">Membrane</keyword>
<dbReference type="InterPro" id="IPR003661">
    <property type="entry name" value="HisK_dim/P_dom"/>
</dbReference>
<dbReference type="InterPro" id="IPR036890">
    <property type="entry name" value="HATPase_C_sf"/>
</dbReference>
<keyword evidence="22" id="KW-1185">Reference proteome</keyword>
<dbReference type="EMBL" id="QQOH01000004">
    <property type="protein sequence ID" value="RDE19194.1"/>
    <property type="molecule type" value="Genomic_DNA"/>
</dbReference>
<evidence type="ECO:0000256" key="7">
    <source>
        <dbReference type="ARBA" id="ARBA00022679"/>
    </source>
</evidence>
<dbReference type="SUPFAM" id="SSF47384">
    <property type="entry name" value="Homodimeric domain of signal transducing histidine kinase"/>
    <property type="match status" value="1"/>
</dbReference>
<keyword evidence="8 17" id="KW-0812">Transmembrane</keyword>
<dbReference type="SMART" id="SM00086">
    <property type="entry name" value="PAC"/>
    <property type="match status" value="1"/>
</dbReference>
<accession>A0A369WEU4</accession>
<evidence type="ECO:0000256" key="10">
    <source>
        <dbReference type="ARBA" id="ARBA00022777"/>
    </source>
</evidence>
<evidence type="ECO:0000256" key="9">
    <source>
        <dbReference type="ARBA" id="ARBA00022741"/>
    </source>
</evidence>
<feature type="transmembrane region" description="Helical" evidence="17">
    <location>
        <begin position="298"/>
        <end position="321"/>
    </location>
</feature>
<dbReference type="InterPro" id="IPR029151">
    <property type="entry name" value="Sensor-like_sf"/>
</dbReference>
<dbReference type="PROSITE" id="PS50112">
    <property type="entry name" value="PAS"/>
    <property type="match status" value="1"/>
</dbReference>
<dbReference type="OrthoDB" id="1931120at2"/>
<dbReference type="CDD" id="cd00130">
    <property type="entry name" value="PAS"/>
    <property type="match status" value="1"/>
</dbReference>
<dbReference type="InterPro" id="IPR000700">
    <property type="entry name" value="PAS-assoc_C"/>
</dbReference>
<evidence type="ECO:0000256" key="12">
    <source>
        <dbReference type="ARBA" id="ARBA00022989"/>
    </source>
</evidence>
<dbReference type="InterPro" id="IPR001610">
    <property type="entry name" value="PAC"/>
</dbReference>
<evidence type="ECO:0000256" key="2">
    <source>
        <dbReference type="ARBA" id="ARBA00004429"/>
    </source>
</evidence>
<reference evidence="21 22" key="1">
    <citation type="submission" date="2018-07" db="EMBL/GenBank/DDBJ databases">
        <title>Motiliproteus coralliicola sp. nov., a bacterium isolated from Coral.</title>
        <authorList>
            <person name="Wang G."/>
        </authorList>
    </citation>
    <scope>NUCLEOTIDE SEQUENCE [LARGE SCALE GENOMIC DNA]</scope>
    <source>
        <strain evidence="21 22">C34</strain>
    </source>
</reference>
<name>A0A369WEU4_9GAMM</name>
<dbReference type="InterPro" id="IPR036097">
    <property type="entry name" value="HisK_dim/P_sf"/>
</dbReference>
<dbReference type="NCBIfam" id="TIGR00229">
    <property type="entry name" value="sensory_box"/>
    <property type="match status" value="1"/>
</dbReference>
<evidence type="ECO:0000256" key="11">
    <source>
        <dbReference type="ARBA" id="ARBA00022840"/>
    </source>
</evidence>
<organism evidence="21 22">
    <name type="scientific">Motiliproteus coralliicola</name>
    <dbReference type="NCBI Taxonomy" id="2283196"/>
    <lineage>
        <taxon>Bacteria</taxon>
        <taxon>Pseudomonadati</taxon>
        <taxon>Pseudomonadota</taxon>
        <taxon>Gammaproteobacteria</taxon>
        <taxon>Oceanospirillales</taxon>
        <taxon>Oceanospirillaceae</taxon>
        <taxon>Motiliproteus</taxon>
    </lineage>
</organism>
<dbReference type="Pfam" id="PF02743">
    <property type="entry name" value="dCache_1"/>
    <property type="match status" value="1"/>
</dbReference>
<dbReference type="Gene3D" id="6.10.250.3020">
    <property type="match status" value="1"/>
</dbReference>
<evidence type="ECO:0000256" key="15">
    <source>
        <dbReference type="ARBA" id="ARBA00073143"/>
    </source>
</evidence>
<evidence type="ECO:0000256" key="8">
    <source>
        <dbReference type="ARBA" id="ARBA00022692"/>
    </source>
</evidence>
<evidence type="ECO:0000256" key="14">
    <source>
        <dbReference type="ARBA" id="ARBA00023136"/>
    </source>
</evidence>
<dbReference type="Pfam" id="PF13426">
    <property type="entry name" value="PAS_9"/>
    <property type="match status" value="1"/>
</dbReference>
<dbReference type="SMART" id="SM00387">
    <property type="entry name" value="HATPase_c"/>
    <property type="match status" value="1"/>
</dbReference>
<dbReference type="Pfam" id="PF00512">
    <property type="entry name" value="HisKA"/>
    <property type="match status" value="1"/>
</dbReference>
<dbReference type="SUPFAM" id="SSF103190">
    <property type="entry name" value="Sensory domain-like"/>
    <property type="match status" value="1"/>
</dbReference>
<keyword evidence="12 17" id="KW-1133">Transmembrane helix</keyword>
<dbReference type="InterPro" id="IPR035965">
    <property type="entry name" value="PAS-like_dom_sf"/>
</dbReference>
<evidence type="ECO:0000313" key="22">
    <source>
        <dbReference type="Proteomes" id="UP000253769"/>
    </source>
</evidence>
<dbReference type="PANTHER" id="PTHR43065:SF46">
    <property type="entry name" value="C4-DICARBOXYLATE TRANSPORT SENSOR PROTEIN DCTB"/>
    <property type="match status" value="1"/>
</dbReference>